<keyword evidence="2" id="KW-1185">Reference proteome</keyword>
<dbReference type="Proteomes" id="UP001527090">
    <property type="component" value="Unassembled WGS sequence"/>
</dbReference>
<accession>A0ABT4E622</accession>
<dbReference type="RefSeq" id="WP_139170658.1">
    <property type="nucleotide sequence ID" value="NZ_JAMDLY010000008.1"/>
</dbReference>
<dbReference type="EMBL" id="JAMDLY010000008">
    <property type="protein sequence ID" value="MCY9529185.1"/>
    <property type="molecule type" value="Genomic_DNA"/>
</dbReference>
<reference evidence="1 2" key="1">
    <citation type="submission" date="2022-05" db="EMBL/GenBank/DDBJ databases">
        <title>Genome Sequencing of Bee-Associated Microbes.</title>
        <authorList>
            <person name="Dunlap C."/>
        </authorList>
    </citation>
    <scope>NUCLEOTIDE SEQUENCE [LARGE SCALE GENOMIC DNA]</scope>
    <source>
        <strain evidence="1 2">NRRL NRS-750</strain>
    </source>
</reference>
<organism evidence="1 2">
    <name type="scientific">Paenibacillus alvei</name>
    <name type="common">Bacillus alvei</name>
    <dbReference type="NCBI Taxonomy" id="44250"/>
    <lineage>
        <taxon>Bacteria</taxon>
        <taxon>Bacillati</taxon>
        <taxon>Bacillota</taxon>
        <taxon>Bacilli</taxon>
        <taxon>Bacillales</taxon>
        <taxon>Paenibacillaceae</taxon>
        <taxon>Paenibacillus</taxon>
    </lineage>
</organism>
<proteinExistence type="predicted"/>
<sequence>MTTLVVEIDAVLVRCCLPTKPFPHFLRAERTPGVLILMLRLQRKKPTSRGRFFQVFGGGEGVIDFFIELAVDAYPSMTTLVVEIDAVLVR</sequence>
<evidence type="ECO:0000313" key="1">
    <source>
        <dbReference type="EMBL" id="MCY9529185.1"/>
    </source>
</evidence>
<comment type="caution">
    <text evidence="1">The sequence shown here is derived from an EMBL/GenBank/DDBJ whole genome shotgun (WGS) entry which is preliminary data.</text>
</comment>
<evidence type="ECO:0000313" key="2">
    <source>
        <dbReference type="Proteomes" id="UP001527090"/>
    </source>
</evidence>
<name>A0ABT4E622_PAEAL</name>
<gene>
    <name evidence="1" type="ORF">M5X04_07530</name>
</gene>
<protein>
    <submittedName>
        <fullName evidence="1">Uncharacterized protein</fullName>
    </submittedName>
</protein>